<dbReference type="GO" id="GO:0005524">
    <property type="term" value="F:ATP binding"/>
    <property type="evidence" value="ECO:0007669"/>
    <property type="project" value="UniProtKB-UniRule"/>
</dbReference>
<keyword evidence="4" id="KW-0472">Membrane</keyword>
<feature type="binding site" evidence="2">
    <location>
        <position position="115"/>
    </location>
    <ligand>
        <name>ATP</name>
        <dbReference type="ChEBI" id="CHEBI:30616"/>
    </ligand>
</feature>
<feature type="domain" description="Protein kinase" evidence="5">
    <location>
        <begin position="87"/>
        <end position="379"/>
    </location>
</feature>
<dbReference type="InterPro" id="IPR000719">
    <property type="entry name" value="Prot_kinase_dom"/>
</dbReference>
<dbReference type="FunFam" id="3.30.200.20:FF:000217">
    <property type="entry name" value="probable LRR receptor-like serine/threonine-protein kinase At1g53430"/>
    <property type="match status" value="1"/>
</dbReference>
<dbReference type="PROSITE" id="PS50011">
    <property type="entry name" value="PROTEIN_KINASE_DOM"/>
    <property type="match status" value="1"/>
</dbReference>
<evidence type="ECO:0000256" key="2">
    <source>
        <dbReference type="PROSITE-ProRule" id="PRU10141"/>
    </source>
</evidence>
<dbReference type="Pfam" id="PF07714">
    <property type="entry name" value="PK_Tyr_Ser-Thr"/>
    <property type="match status" value="1"/>
</dbReference>
<dbReference type="InterPro" id="IPR017441">
    <property type="entry name" value="Protein_kinase_ATP_BS"/>
</dbReference>
<comment type="caution">
    <text evidence="6">The sequence shown here is derived from an EMBL/GenBank/DDBJ whole genome shotgun (WGS) entry which is preliminary data.</text>
</comment>
<evidence type="ECO:0000256" key="3">
    <source>
        <dbReference type="SAM" id="MobiDB-lite"/>
    </source>
</evidence>
<dbReference type="PANTHER" id="PTHR48006">
    <property type="entry name" value="LEUCINE-RICH REPEAT-CONTAINING PROTEIN DDB_G0281931-RELATED"/>
    <property type="match status" value="1"/>
</dbReference>
<feature type="transmembrane region" description="Helical" evidence="4">
    <location>
        <begin position="31"/>
        <end position="55"/>
    </location>
</feature>
<dbReference type="GO" id="GO:0016020">
    <property type="term" value="C:membrane"/>
    <property type="evidence" value="ECO:0007669"/>
    <property type="project" value="UniProtKB-SubCell"/>
</dbReference>
<organism evidence="6 7">
    <name type="scientific">Vitis vinifera</name>
    <name type="common">Grape</name>
    <dbReference type="NCBI Taxonomy" id="29760"/>
    <lineage>
        <taxon>Eukaryota</taxon>
        <taxon>Viridiplantae</taxon>
        <taxon>Streptophyta</taxon>
        <taxon>Embryophyta</taxon>
        <taxon>Tracheophyta</taxon>
        <taxon>Spermatophyta</taxon>
        <taxon>Magnoliopsida</taxon>
        <taxon>eudicotyledons</taxon>
        <taxon>Gunneridae</taxon>
        <taxon>Pentapetalae</taxon>
        <taxon>rosids</taxon>
        <taxon>Vitales</taxon>
        <taxon>Vitaceae</taxon>
        <taxon>Viteae</taxon>
        <taxon>Vitis</taxon>
    </lineage>
</organism>
<dbReference type="PROSITE" id="PS00107">
    <property type="entry name" value="PROTEIN_KINASE_ATP"/>
    <property type="match status" value="1"/>
</dbReference>
<feature type="region of interest" description="Disordered" evidence="3">
    <location>
        <begin position="358"/>
        <end position="379"/>
    </location>
</feature>
<dbReference type="PANTHER" id="PTHR48006:SF66">
    <property type="entry name" value="PROTEIN KINASE DOMAIN-CONTAINING PROTEIN"/>
    <property type="match status" value="1"/>
</dbReference>
<keyword evidence="2" id="KW-0067">ATP-binding</keyword>
<evidence type="ECO:0000259" key="5">
    <source>
        <dbReference type="PROSITE" id="PS50011"/>
    </source>
</evidence>
<proteinExistence type="predicted"/>
<protein>
    <submittedName>
        <fullName evidence="6">Putative LRR receptor-like serine/threonine-protein kinase</fullName>
    </submittedName>
</protein>
<dbReference type="Gene3D" id="3.30.200.20">
    <property type="entry name" value="Phosphorylase Kinase, domain 1"/>
    <property type="match status" value="1"/>
</dbReference>
<dbReference type="SUPFAM" id="SSF56112">
    <property type="entry name" value="Protein kinase-like (PK-like)"/>
    <property type="match status" value="1"/>
</dbReference>
<sequence length="379" mass="42057">MRQRVLLDGSPPKHLNNVQDLIVEGSKKVTIVGVATSVSCLILFVLGVLCWKYYFGGKNMMEKELRGLDLQTGSFTLRQIKAATNNFDYANKIGEGGFGSVYKGQLSDGTVIAVKQLSSKSRQGNREFVNEIGIISCLHHPNLVKLYGCCIEGNQLLLVYEYMENNSLARALFERSVLKLDWATRYKICVGIAKGLTFLHEESRIMIVHRDIKATNWIYGSRVRTMGYLTDKADVYSFGVVTLEIVSGKNNSNYTPDTTCTCLLDWAFVLKQKGSLMELVDPNLGTEFNKKEAETMIKVALLCTNASSKLRPTMSAVLRMLEGQDIIPEVISDPSIYGKDMRISPLRDHYQHMEMQSSSGSLAPNFSLDGAQVGSSSSA</sequence>
<keyword evidence="4" id="KW-1133">Transmembrane helix</keyword>
<evidence type="ECO:0000256" key="4">
    <source>
        <dbReference type="SAM" id="Phobius"/>
    </source>
</evidence>
<dbReference type="SMART" id="SM00220">
    <property type="entry name" value="S_TKc"/>
    <property type="match status" value="1"/>
</dbReference>
<dbReference type="InterPro" id="IPR051824">
    <property type="entry name" value="LRR_Rcpt-Like_S/T_Kinase"/>
</dbReference>
<dbReference type="GO" id="GO:0004672">
    <property type="term" value="F:protein kinase activity"/>
    <property type="evidence" value="ECO:0007669"/>
    <property type="project" value="InterPro"/>
</dbReference>
<dbReference type="EMBL" id="QGNW01000287">
    <property type="protein sequence ID" value="RVW79019.1"/>
    <property type="molecule type" value="Genomic_DNA"/>
</dbReference>
<name>A0A438H3P0_VITVI</name>
<dbReference type="AlphaFoldDB" id="A0A438H3P0"/>
<comment type="subcellular location">
    <subcellularLocation>
        <location evidence="1">Membrane</location>
        <topology evidence="1">Single-pass type I membrane protein</topology>
    </subcellularLocation>
</comment>
<keyword evidence="2" id="KW-0547">Nucleotide-binding</keyword>
<keyword evidence="6" id="KW-0418">Kinase</keyword>
<keyword evidence="6" id="KW-0675">Receptor</keyword>
<accession>A0A438H3P0</accession>
<keyword evidence="4" id="KW-0812">Transmembrane</keyword>
<dbReference type="InterPro" id="IPR011009">
    <property type="entry name" value="Kinase-like_dom_sf"/>
</dbReference>
<evidence type="ECO:0000313" key="7">
    <source>
        <dbReference type="Proteomes" id="UP000288805"/>
    </source>
</evidence>
<evidence type="ECO:0000256" key="1">
    <source>
        <dbReference type="ARBA" id="ARBA00004479"/>
    </source>
</evidence>
<evidence type="ECO:0000313" key="6">
    <source>
        <dbReference type="EMBL" id="RVW79019.1"/>
    </source>
</evidence>
<gene>
    <name evidence="6" type="primary">VvCHDp001061_4</name>
    <name evidence="6" type="ORF">CK203_040147</name>
</gene>
<dbReference type="Proteomes" id="UP000288805">
    <property type="component" value="Unassembled WGS sequence"/>
</dbReference>
<keyword evidence="6" id="KW-0808">Transferase</keyword>
<dbReference type="InterPro" id="IPR001245">
    <property type="entry name" value="Ser-Thr/Tyr_kinase_cat_dom"/>
</dbReference>
<reference evidence="6 7" key="1">
    <citation type="journal article" date="2018" name="PLoS Genet.">
        <title>Population sequencing reveals clonal diversity and ancestral inbreeding in the grapevine cultivar Chardonnay.</title>
        <authorList>
            <person name="Roach M.J."/>
            <person name="Johnson D.L."/>
            <person name="Bohlmann J."/>
            <person name="van Vuuren H.J."/>
            <person name="Jones S.J."/>
            <person name="Pretorius I.S."/>
            <person name="Schmidt S.A."/>
            <person name="Borneman A.R."/>
        </authorList>
    </citation>
    <scope>NUCLEOTIDE SEQUENCE [LARGE SCALE GENOMIC DNA]</scope>
    <source>
        <strain evidence="7">cv. Chardonnay</strain>
        <tissue evidence="6">Leaf</tissue>
    </source>
</reference>
<dbReference type="Gene3D" id="1.10.510.10">
    <property type="entry name" value="Transferase(Phosphotransferase) domain 1"/>
    <property type="match status" value="2"/>
</dbReference>